<keyword evidence="2" id="KW-1185">Reference proteome</keyword>
<reference evidence="1" key="5">
    <citation type="journal article" date="2021" name="G3 (Bethesda)">
        <title>Aegilops tauschii genome assembly Aet v5.0 features greater sequence contiguity and improved annotation.</title>
        <authorList>
            <person name="Wang L."/>
            <person name="Zhu T."/>
            <person name="Rodriguez J.C."/>
            <person name="Deal K.R."/>
            <person name="Dubcovsky J."/>
            <person name="McGuire P.E."/>
            <person name="Lux T."/>
            <person name="Spannagl M."/>
            <person name="Mayer K.F.X."/>
            <person name="Baldrich P."/>
            <person name="Meyers B.C."/>
            <person name="Huo N."/>
            <person name="Gu Y.Q."/>
            <person name="Zhou H."/>
            <person name="Devos K.M."/>
            <person name="Bennetzen J.L."/>
            <person name="Unver T."/>
            <person name="Budak H."/>
            <person name="Gulick P.J."/>
            <person name="Galiba G."/>
            <person name="Kalapos B."/>
            <person name="Nelson D.R."/>
            <person name="Li P."/>
            <person name="You F.M."/>
            <person name="Luo M.C."/>
            <person name="Dvorak J."/>
        </authorList>
    </citation>
    <scope>NUCLEOTIDE SEQUENCE [LARGE SCALE GENOMIC DNA]</scope>
    <source>
        <strain evidence="1">cv. AL8/78</strain>
    </source>
</reference>
<reference evidence="1" key="3">
    <citation type="journal article" date="2017" name="Nature">
        <title>Genome sequence of the progenitor of the wheat D genome Aegilops tauschii.</title>
        <authorList>
            <person name="Luo M.C."/>
            <person name="Gu Y.Q."/>
            <person name="Puiu D."/>
            <person name="Wang H."/>
            <person name="Twardziok S.O."/>
            <person name="Deal K.R."/>
            <person name="Huo N."/>
            <person name="Zhu T."/>
            <person name="Wang L."/>
            <person name="Wang Y."/>
            <person name="McGuire P.E."/>
            <person name="Liu S."/>
            <person name="Long H."/>
            <person name="Ramasamy R.K."/>
            <person name="Rodriguez J.C."/>
            <person name="Van S.L."/>
            <person name="Yuan L."/>
            <person name="Wang Z."/>
            <person name="Xia Z."/>
            <person name="Xiao L."/>
            <person name="Anderson O.D."/>
            <person name="Ouyang S."/>
            <person name="Liang Y."/>
            <person name="Zimin A.V."/>
            <person name="Pertea G."/>
            <person name="Qi P."/>
            <person name="Bennetzen J.L."/>
            <person name="Dai X."/>
            <person name="Dawson M.W."/>
            <person name="Muller H.G."/>
            <person name="Kugler K."/>
            <person name="Rivarola-Duarte L."/>
            <person name="Spannagl M."/>
            <person name="Mayer K.F.X."/>
            <person name="Lu F.H."/>
            <person name="Bevan M.W."/>
            <person name="Leroy P."/>
            <person name="Li P."/>
            <person name="You F.M."/>
            <person name="Sun Q."/>
            <person name="Liu Z."/>
            <person name="Lyons E."/>
            <person name="Wicker T."/>
            <person name="Salzberg S.L."/>
            <person name="Devos K.M."/>
            <person name="Dvorak J."/>
        </authorList>
    </citation>
    <scope>NUCLEOTIDE SEQUENCE [LARGE SCALE GENOMIC DNA]</scope>
    <source>
        <strain evidence="1">cv. AL8/78</strain>
    </source>
</reference>
<reference evidence="2" key="2">
    <citation type="journal article" date="2017" name="Nat. Plants">
        <title>The Aegilops tauschii genome reveals multiple impacts of transposons.</title>
        <authorList>
            <person name="Zhao G."/>
            <person name="Zou C."/>
            <person name="Li K."/>
            <person name="Wang K."/>
            <person name="Li T."/>
            <person name="Gao L."/>
            <person name="Zhang X."/>
            <person name="Wang H."/>
            <person name="Yang Z."/>
            <person name="Liu X."/>
            <person name="Jiang W."/>
            <person name="Mao L."/>
            <person name="Kong X."/>
            <person name="Jiao Y."/>
            <person name="Jia J."/>
        </authorList>
    </citation>
    <scope>NUCLEOTIDE SEQUENCE [LARGE SCALE GENOMIC DNA]</scope>
    <source>
        <strain evidence="2">cv. AL8/78</strain>
    </source>
</reference>
<accession>A0A452XNY9</accession>
<protein>
    <submittedName>
        <fullName evidence="1">Uncharacterized protein</fullName>
    </submittedName>
</protein>
<name>A0A452XNY9_AEGTS</name>
<proteinExistence type="predicted"/>
<dbReference type="AlphaFoldDB" id="A0A452XNY9"/>
<evidence type="ECO:0000313" key="2">
    <source>
        <dbReference type="Proteomes" id="UP000015105"/>
    </source>
</evidence>
<dbReference type="Proteomes" id="UP000015105">
    <property type="component" value="Chromosome 1D"/>
</dbReference>
<sequence>MLEILTLFLHCASASLHRGSLVRIQVMNTIGNCPLQGSQVLLFACSVSSDENKAPEGLKHGGK</sequence>
<organism evidence="1 2">
    <name type="scientific">Aegilops tauschii subsp. strangulata</name>
    <name type="common">Goatgrass</name>
    <dbReference type="NCBI Taxonomy" id="200361"/>
    <lineage>
        <taxon>Eukaryota</taxon>
        <taxon>Viridiplantae</taxon>
        <taxon>Streptophyta</taxon>
        <taxon>Embryophyta</taxon>
        <taxon>Tracheophyta</taxon>
        <taxon>Spermatophyta</taxon>
        <taxon>Magnoliopsida</taxon>
        <taxon>Liliopsida</taxon>
        <taxon>Poales</taxon>
        <taxon>Poaceae</taxon>
        <taxon>BOP clade</taxon>
        <taxon>Pooideae</taxon>
        <taxon>Triticodae</taxon>
        <taxon>Triticeae</taxon>
        <taxon>Triticinae</taxon>
        <taxon>Aegilops</taxon>
    </lineage>
</organism>
<reference evidence="1" key="4">
    <citation type="submission" date="2019-03" db="UniProtKB">
        <authorList>
            <consortium name="EnsemblPlants"/>
        </authorList>
    </citation>
    <scope>IDENTIFICATION</scope>
</reference>
<dbReference type="EnsemblPlants" id="AET1Gv20084900.12">
    <property type="protein sequence ID" value="AET1Gv20084900.12"/>
    <property type="gene ID" value="AET1Gv20084900"/>
</dbReference>
<dbReference type="Gramene" id="AET1Gv20084900.12">
    <property type="protein sequence ID" value="AET1Gv20084900.12"/>
    <property type="gene ID" value="AET1Gv20084900"/>
</dbReference>
<reference evidence="2" key="1">
    <citation type="journal article" date="2014" name="Science">
        <title>Ancient hybridizations among the ancestral genomes of bread wheat.</title>
        <authorList>
            <consortium name="International Wheat Genome Sequencing Consortium,"/>
            <person name="Marcussen T."/>
            <person name="Sandve S.R."/>
            <person name="Heier L."/>
            <person name="Spannagl M."/>
            <person name="Pfeifer M."/>
            <person name="Jakobsen K.S."/>
            <person name="Wulff B.B."/>
            <person name="Steuernagel B."/>
            <person name="Mayer K.F."/>
            <person name="Olsen O.A."/>
        </authorList>
    </citation>
    <scope>NUCLEOTIDE SEQUENCE [LARGE SCALE GENOMIC DNA]</scope>
    <source>
        <strain evidence="2">cv. AL8/78</strain>
    </source>
</reference>
<evidence type="ECO:0000313" key="1">
    <source>
        <dbReference type="EnsemblPlants" id="AET1Gv20084900.12"/>
    </source>
</evidence>